<reference evidence="2 3" key="1">
    <citation type="submission" date="2005-09" db="EMBL/GenBank/DDBJ databases">
        <authorList>
            <person name="Mural R.J."/>
            <person name="Li P.W."/>
            <person name="Adams M.D."/>
            <person name="Amanatides P.G."/>
            <person name="Baden-Tillson H."/>
            <person name="Barnstead M."/>
            <person name="Chin S.H."/>
            <person name="Dew I."/>
            <person name="Evans C.A."/>
            <person name="Ferriera S."/>
            <person name="Flanigan M."/>
            <person name="Fosler C."/>
            <person name="Glodek A."/>
            <person name="Gu Z."/>
            <person name="Holt R.A."/>
            <person name="Jennings D."/>
            <person name="Kraft C.L."/>
            <person name="Lu F."/>
            <person name="Nguyen T."/>
            <person name="Nusskern D.R."/>
            <person name="Pfannkoch C.M."/>
            <person name="Sitter C."/>
            <person name="Sutton G.G."/>
            <person name="Venter J.C."/>
            <person name="Wang Z."/>
            <person name="Woodage T."/>
            <person name="Zheng X.H."/>
            <person name="Zhong F."/>
        </authorList>
    </citation>
    <scope>NUCLEOTIDE SEQUENCE [LARGE SCALE GENOMIC DNA]</scope>
    <source>
        <strain>BN</strain>
        <strain evidence="3">Sprague-Dawley</strain>
    </source>
</reference>
<dbReference type="AlphaFoldDB" id="A6IWQ4"/>
<organism evidence="2 3">
    <name type="scientific">Rattus norvegicus</name>
    <name type="common">Rat</name>
    <dbReference type="NCBI Taxonomy" id="10116"/>
    <lineage>
        <taxon>Eukaryota</taxon>
        <taxon>Metazoa</taxon>
        <taxon>Chordata</taxon>
        <taxon>Craniata</taxon>
        <taxon>Vertebrata</taxon>
        <taxon>Euteleostomi</taxon>
        <taxon>Mammalia</taxon>
        <taxon>Eutheria</taxon>
        <taxon>Euarchontoglires</taxon>
        <taxon>Glires</taxon>
        <taxon>Rodentia</taxon>
        <taxon>Myomorpha</taxon>
        <taxon>Muroidea</taxon>
        <taxon>Muridae</taxon>
        <taxon>Murinae</taxon>
        <taxon>Rattus</taxon>
    </lineage>
</organism>
<accession>A6IWQ4</accession>
<evidence type="ECO:0000313" key="2">
    <source>
        <dbReference type="EMBL" id="EDM08819.1"/>
    </source>
</evidence>
<dbReference type="RGD" id="1307148">
    <property type="gene designation" value="Col4a1"/>
</dbReference>
<gene>
    <name evidence="2 4" type="primary">Col4a1</name>
    <name evidence="2" type="ORF">rCG_43378</name>
</gene>
<evidence type="ECO:0000256" key="1">
    <source>
        <dbReference type="SAM" id="MobiDB-lite"/>
    </source>
</evidence>
<dbReference type="GO" id="GO:0005581">
    <property type="term" value="C:collagen trimer"/>
    <property type="evidence" value="ECO:0007669"/>
    <property type="project" value="UniProtKB-KW"/>
</dbReference>
<dbReference type="AGR" id="RGD:1307148"/>
<dbReference type="Proteomes" id="UP000234681">
    <property type="component" value="Chromosome 16"/>
</dbReference>
<sequence length="170" mass="18344">MTRCVPQGPKFFTMGTLCSMSKETSGPMVRTWVRLAAVCASSAPCPSSSATSTTSATSPPGTTTPTGCPLRSPLPWQRNVQLLRECLQLLARHHREKRDVQEAHAVHLEGRGAAHACQPLPSVHEKNIVMPPSAAVTTWCYSLLVLLSPPVVLLTATNPRIISYVPHCPL</sequence>
<evidence type="ECO:0000313" key="4">
    <source>
        <dbReference type="RGD" id="1307148"/>
    </source>
</evidence>
<feature type="compositionally biased region" description="Low complexity" evidence="1">
    <location>
        <begin position="44"/>
        <end position="69"/>
    </location>
</feature>
<protein>
    <submittedName>
        <fullName evidence="2">Procollagen, type IV, alpha 1, isoform CRA_b</fullName>
    </submittedName>
</protein>
<dbReference type="EMBL" id="CH473970">
    <property type="protein sequence ID" value="EDM08819.1"/>
    <property type="molecule type" value="Genomic_DNA"/>
</dbReference>
<feature type="region of interest" description="Disordered" evidence="1">
    <location>
        <begin position="44"/>
        <end position="70"/>
    </location>
</feature>
<name>A6IWQ4_RAT</name>
<proteinExistence type="predicted"/>
<evidence type="ECO:0000313" key="3">
    <source>
        <dbReference type="Proteomes" id="UP000234681"/>
    </source>
</evidence>
<keyword evidence="2" id="KW-0176">Collagen</keyword>